<dbReference type="GO" id="GO:0035999">
    <property type="term" value="P:tetrahydrofolate interconversion"/>
    <property type="evidence" value="ECO:0007669"/>
    <property type="project" value="TreeGrafter"/>
</dbReference>
<feature type="binding site" evidence="6">
    <location>
        <begin position="9"/>
        <end position="13"/>
    </location>
    <ligand>
        <name>ATP</name>
        <dbReference type="ChEBI" id="CHEBI:30616"/>
    </ligand>
</feature>
<dbReference type="GO" id="GO:0030272">
    <property type="term" value="F:5-formyltetrahydrofolate cyclo-ligase activity"/>
    <property type="evidence" value="ECO:0007669"/>
    <property type="project" value="UniProtKB-EC"/>
</dbReference>
<feature type="binding site" evidence="6">
    <location>
        <position position="61"/>
    </location>
    <ligand>
        <name>substrate</name>
    </ligand>
</feature>
<dbReference type="NCBIfam" id="TIGR02727">
    <property type="entry name" value="MTHFS_bact"/>
    <property type="match status" value="1"/>
</dbReference>
<dbReference type="SUPFAM" id="SSF100950">
    <property type="entry name" value="NagB/RpiA/CoA transferase-like"/>
    <property type="match status" value="1"/>
</dbReference>
<evidence type="ECO:0000256" key="3">
    <source>
        <dbReference type="ARBA" id="ARBA00022840"/>
    </source>
</evidence>
<comment type="catalytic activity">
    <reaction evidence="4 7">
        <text>(6S)-5-formyl-5,6,7,8-tetrahydrofolate + ATP = (6R)-5,10-methenyltetrahydrofolate + ADP + phosphate</text>
        <dbReference type="Rhea" id="RHEA:10488"/>
        <dbReference type="ChEBI" id="CHEBI:30616"/>
        <dbReference type="ChEBI" id="CHEBI:43474"/>
        <dbReference type="ChEBI" id="CHEBI:57455"/>
        <dbReference type="ChEBI" id="CHEBI:57457"/>
        <dbReference type="ChEBI" id="CHEBI:456216"/>
        <dbReference type="EC" id="6.3.3.2"/>
    </reaction>
</comment>
<keyword evidence="7" id="KW-0460">Magnesium</keyword>
<dbReference type="Proteomes" id="UP000716291">
    <property type="component" value="Unassembled WGS sequence"/>
</dbReference>
<dbReference type="Gene3D" id="3.40.50.10420">
    <property type="entry name" value="NagB/RpiA/CoA transferase-like"/>
    <property type="match status" value="1"/>
</dbReference>
<evidence type="ECO:0000313" key="9">
    <source>
        <dbReference type="Proteomes" id="UP000716291"/>
    </source>
</evidence>
<evidence type="ECO:0000256" key="1">
    <source>
        <dbReference type="ARBA" id="ARBA00010638"/>
    </source>
</evidence>
<evidence type="ECO:0000256" key="6">
    <source>
        <dbReference type="PIRSR" id="PIRSR006806-1"/>
    </source>
</evidence>
<evidence type="ECO:0000256" key="7">
    <source>
        <dbReference type="RuleBase" id="RU361279"/>
    </source>
</evidence>
<protein>
    <recommendedName>
        <fullName evidence="5 7">5-formyltetrahydrofolate cyclo-ligase</fullName>
        <ecNumber evidence="5 7">6.3.3.2</ecNumber>
    </recommendedName>
</protein>
<dbReference type="InterPro" id="IPR037171">
    <property type="entry name" value="NagB/RpiA_transferase-like"/>
</dbReference>
<dbReference type="OrthoDB" id="2015992at2759"/>
<evidence type="ECO:0000256" key="5">
    <source>
        <dbReference type="ARBA" id="ARBA00038966"/>
    </source>
</evidence>
<dbReference type="EMBL" id="JAANQT010000709">
    <property type="protein sequence ID" value="KAG1308934.1"/>
    <property type="molecule type" value="Genomic_DNA"/>
</dbReference>
<dbReference type="FunFam" id="3.40.50.10420:FF:000007">
    <property type="entry name" value="5-formyltetrahydrofolate cyclo-ligase"/>
    <property type="match status" value="1"/>
</dbReference>
<dbReference type="GO" id="GO:0009396">
    <property type="term" value="P:folic acid-containing compound biosynthetic process"/>
    <property type="evidence" value="ECO:0007669"/>
    <property type="project" value="TreeGrafter"/>
</dbReference>
<evidence type="ECO:0000256" key="2">
    <source>
        <dbReference type="ARBA" id="ARBA00022741"/>
    </source>
</evidence>
<comment type="caution">
    <text evidence="8">The sequence shown here is derived from an EMBL/GenBank/DDBJ whole genome shotgun (WGS) entry which is preliminary data.</text>
</comment>
<keyword evidence="9" id="KW-1185">Reference proteome</keyword>
<keyword evidence="3 6" id="KW-0067">ATP-binding</keyword>
<dbReference type="GO" id="GO:0046872">
    <property type="term" value="F:metal ion binding"/>
    <property type="evidence" value="ECO:0007669"/>
    <property type="project" value="UniProtKB-KW"/>
</dbReference>
<organism evidence="8 9">
    <name type="scientific">Rhizopus oryzae</name>
    <name type="common">Mucormycosis agent</name>
    <name type="synonym">Rhizopus arrhizus var. delemar</name>
    <dbReference type="NCBI Taxonomy" id="64495"/>
    <lineage>
        <taxon>Eukaryota</taxon>
        <taxon>Fungi</taxon>
        <taxon>Fungi incertae sedis</taxon>
        <taxon>Mucoromycota</taxon>
        <taxon>Mucoromycotina</taxon>
        <taxon>Mucoromycetes</taxon>
        <taxon>Mucorales</taxon>
        <taxon>Mucorineae</taxon>
        <taxon>Rhizopodaceae</taxon>
        <taxon>Rhizopus</taxon>
    </lineage>
</organism>
<dbReference type="AlphaFoldDB" id="A0A9P6XA57"/>
<keyword evidence="7" id="KW-0479">Metal-binding</keyword>
<proteinExistence type="inferred from homology"/>
<dbReference type="InterPro" id="IPR024185">
    <property type="entry name" value="FTHF_cligase-like_sf"/>
</dbReference>
<dbReference type="Pfam" id="PF01812">
    <property type="entry name" value="5-FTHF_cyc-lig"/>
    <property type="match status" value="1"/>
</dbReference>
<dbReference type="PANTHER" id="PTHR23407:SF1">
    <property type="entry name" value="5-FORMYLTETRAHYDROFOLATE CYCLO-LIGASE"/>
    <property type="match status" value="1"/>
</dbReference>
<sequence>MNVTIVSLKRQLRKDIATRLQKLPSADILTQSDQVFEKLKELEQFKRAKNISIYISMPTCEIVTTKIIHFLLNTDKNCFIPRCTKHNMDMVKINSLKDFESLPINKWSIPEPPLDQQRENALETKEGLDLILVPGVAFDQNRNRIGHGKGYYDRYLLKCKDWAEANNTEPPKTIALALDQQIVDVGVIPLEETDQALDVVLSPTHLISK</sequence>
<dbReference type="PIRSF" id="PIRSF006806">
    <property type="entry name" value="FTHF_cligase"/>
    <property type="match status" value="1"/>
</dbReference>
<keyword evidence="2 6" id="KW-0547">Nucleotide-binding</keyword>
<dbReference type="EC" id="6.3.3.2" evidence="5 7"/>
<feature type="binding site" evidence="6">
    <location>
        <begin position="144"/>
        <end position="152"/>
    </location>
    <ligand>
        <name>ATP</name>
        <dbReference type="ChEBI" id="CHEBI:30616"/>
    </ligand>
</feature>
<dbReference type="PANTHER" id="PTHR23407">
    <property type="entry name" value="ATPASE INHIBITOR/5-FORMYLTETRAHYDROFOLATE CYCLO-LIGASE"/>
    <property type="match status" value="1"/>
</dbReference>
<gene>
    <name evidence="8" type="ORF">G6F64_005682</name>
</gene>
<feature type="binding site" evidence="6">
    <location>
        <position position="55"/>
    </location>
    <ligand>
        <name>substrate</name>
    </ligand>
</feature>
<reference evidence="8" key="1">
    <citation type="journal article" date="2020" name="Microb. Genom.">
        <title>Genetic diversity of clinical and environmental Mucorales isolates obtained from an investigation of mucormycosis cases among solid organ transplant recipients.</title>
        <authorList>
            <person name="Nguyen M.H."/>
            <person name="Kaul D."/>
            <person name="Muto C."/>
            <person name="Cheng S.J."/>
            <person name="Richter R.A."/>
            <person name="Bruno V.M."/>
            <person name="Liu G."/>
            <person name="Beyhan S."/>
            <person name="Sundermann A.J."/>
            <person name="Mounaud S."/>
            <person name="Pasculle A.W."/>
            <person name="Nierman W.C."/>
            <person name="Driscoll E."/>
            <person name="Cumbie R."/>
            <person name="Clancy C.J."/>
            <person name="Dupont C.L."/>
        </authorList>
    </citation>
    <scope>NUCLEOTIDE SEQUENCE</scope>
    <source>
        <strain evidence="8">GL11</strain>
    </source>
</reference>
<evidence type="ECO:0000313" key="8">
    <source>
        <dbReference type="EMBL" id="KAG1308934.1"/>
    </source>
</evidence>
<comment type="similarity">
    <text evidence="1 7">Belongs to the 5-formyltetrahydrofolate cyclo-ligase family.</text>
</comment>
<name>A0A9P6XA57_RHIOR</name>
<dbReference type="InterPro" id="IPR002698">
    <property type="entry name" value="FTHF_cligase"/>
</dbReference>
<evidence type="ECO:0000256" key="4">
    <source>
        <dbReference type="ARBA" id="ARBA00036539"/>
    </source>
</evidence>
<dbReference type="GO" id="GO:0005739">
    <property type="term" value="C:mitochondrion"/>
    <property type="evidence" value="ECO:0007669"/>
    <property type="project" value="TreeGrafter"/>
</dbReference>
<accession>A0A9P6XA57</accession>
<dbReference type="GO" id="GO:0005524">
    <property type="term" value="F:ATP binding"/>
    <property type="evidence" value="ECO:0007669"/>
    <property type="project" value="UniProtKB-KW"/>
</dbReference>
<comment type="cofactor">
    <cofactor evidence="7">
        <name>Mg(2+)</name>
        <dbReference type="ChEBI" id="CHEBI:18420"/>
    </cofactor>
</comment>